<dbReference type="EMBL" id="PITK01000064">
    <property type="protein sequence ID" value="TBU20484.1"/>
    <property type="molecule type" value="Genomic_DNA"/>
</dbReference>
<evidence type="ECO:0000313" key="1">
    <source>
        <dbReference type="EMBL" id="TBU20484.1"/>
    </source>
</evidence>
<dbReference type="Proteomes" id="UP000292282">
    <property type="component" value="Unassembled WGS sequence"/>
</dbReference>
<sequence length="74" mass="9246">MTWKNLKNISVVRETNRSVFKSSFYWASYNLFPYFEFPNTRTFLTNFFFDPYCRTRHFNYNEFLNFLGSRKFLH</sequence>
<comment type="caution">
    <text evidence="1">The sequence shown here is derived from an EMBL/GenBank/DDBJ whole genome shotgun (WGS) entry which is preliminary data.</text>
</comment>
<proteinExistence type="predicted"/>
<keyword evidence="2" id="KW-1185">Reference proteome</keyword>
<gene>
    <name evidence="1" type="ORF">CWI38_0064p0020</name>
</gene>
<protein>
    <submittedName>
        <fullName evidence="1">Uncharacterized protein</fullName>
    </submittedName>
</protein>
<evidence type="ECO:0000313" key="2">
    <source>
        <dbReference type="Proteomes" id="UP000292282"/>
    </source>
</evidence>
<dbReference type="VEuPathDB" id="MicrosporidiaDB:CWI38_0064p0020"/>
<accession>A0A4Q9M1A1</accession>
<dbReference type="AlphaFoldDB" id="A0A4Q9M1A1"/>
<name>A0A4Q9M1A1_9MICR</name>
<organism evidence="1 2">
    <name type="scientific">Hamiltosporidium tvaerminnensis</name>
    <dbReference type="NCBI Taxonomy" id="1176355"/>
    <lineage>
        <taxon>Eukaryota</taxon>
        <taxon>Fungi</taxon>
        <taxon>Fungi incertae sedis</taxon>
        <taxon>Microsporidia</taxon>
        <taxon>Dubosqiidae</taxon>
        <taxon>Hamiltosporidium</taxon>
    </lineage>
</organism>
<reference evidence="1 2" key="1">
    <citation type="submission" date="2017-12" db="EMBL/GenBank/DDBJ databases">
        <authorList>
            <person name="Pombert J.-F."/>
            <person name="Haag K.L."/>
            <person name="Ebert D."/>
        </authorList>
    </citation>
    <scope>NUCLEOTIDE SEQUENCE [LARGE SCALE GENOMIC DNA]</scope>
    <source>
        <strain evidence="1">IL-G-3</strain>
    </source>
</reference>